<evidence type="ECO:0000313" key="2">
    <source>
        <dbReference type="EMBL" id="PXX09029.1"/>
    </source>
</evidence>
<protein>
    <submittedName>
        <fullName evidence="2">Uncharacterized protein DUF3325</fullName>
    </submittedName>
</protein>
<feature type="transmembrane region" description="Helical" evidence="1">
    <location>
        <begin position="65"/>
        <end position="85"/>
    </location>
</feature>
<organism evidence="3 4">
    <name type="scientific">Paraburkholderia tropica</name>
    <dbReference type="NCBI Taxonomy" id="92647"/>
    <lineage>
        <taxon>Bacteria</taxon>
        <taxon>Pseudomonadati</taxon>
        <taxon>Pseudomonadota</taxon>
        <taxon>Betaproteobacteria</taxon>
        <taxon>Burkholderiales</taxon>
        <taxon>Burkholderiaceae</taxon>
        <taxon>Paraburkholderia</taxon>
    </lineage>
</organism>
<dbReference type="OrthoDB" id="8641981at2"/>
<evidence type="ECO:0000313" key="4">
    <source>
        <dbReference type="Proteomes" id="UP000183529"/>
    </source>
</evidence>
<comment type="caution">
    <text evidence="3">The sequence shown here is derived from an EMBL/GenBank/DDBJ whole genome shotgun (WGS) entry which is preliminary data.</text>
</comment>
<sequence>MVGLTLGLCVMAFAFLALGMERHQQAVLGRALDAGRTRGFRIAGWCALVITLRMIVGEAGWAMGLVYYAGCTSLAAGIVYGAILWRQRARA</sequence>
<dbReference type="InterPro" id="IPR021762">
    <property type="entry name" value="DUF3325"/>
</dbReference>
<name>A0A1A5X5A1_9BURK</name>
<evidence type="ECO:0000313" key="5">
    <source>
        <dbReference type="Proteomes" id="UP000247515"/>
    </source>
</evidence>
<dbReference type="EMBL" id="FNZM01000025">
    <property type="protein sequence ID" value="SEK13860.1"/>
    <property type="molecule type" value="Genomic_DNA"/>
</dbReference>
<reference evidence="2 5" key="2">
    <citation type="submission" date="2018-05" db="EMBL/GenBank/DDBJ databases">
        <title>Genomic Encyclopedia of Type Strains, Phase IV (KMG-V): Genome sequencing to study the core and pangenomes of soil and plant-associated prokaryotes.</title>
        <authorList>
            <person name="Whitman W."/>
        </authorList>
    </citation>
    <scope>NUCLEOTIDE SEQUENCE [LARGE SCALE GENOMIC DNA]</scope>
    <source>
        <strain evidence="2 5">SIr-6563</strain>
    </source>
</reference>
<dbReference type="AlphaFoldDB" id="A0A1A5X5A1"/>
<keyword evidence="1" id="KW-0472">Membrane</keyword>
<dbReference type="Proteomes" id="UP000247515">
    <property type="component" value="Unassembled WGS sequence"/>
</dbReference>
<gene>
    <name evidence="2" type="ORF">C7400_12580</name>
    <name evidence="3" type="ORF">SAMN05216550_12564</name>
</gene>
<keyword evidence="1" id="KW-1133">Transmembrane helix</keyword>
<accession>A0A1A5X5A1</accession>
<dbReference type="Proteomes" id="UP000183529">
    <property type="component" value="Unassembled WGS sequence"/>
</dbReference>
<proteinExistence type="predicted"/>
<evidence type="ECO:0000313" key="3">
    <source>
        <dbReference type="EMBL" id="SEK13860.1"/>
    </source>
</evidence>
<dbReference type="Pfam" id="PF11804">
    <property type="entry name" value="DUF3325"/>
    <property type="match status" value="1"/>
</dbReference>
<dbReference type="EMBL" id="QJJV01000025">
    <property type="protein sequence ID" value="PXX09029.1"/>
    <property type="molecule type" value="Genomic_DNA"/>
</dbReference>
<keyword evidence="1" id="KW-0812">Transmembrane</keyword>
<reference evidence="3 4" key="1">
    <citation type="submission" date="2016-10" db="EMBL/GenBank/DDBJ databases">
        <authorList>
            <person name="Varghese N."/>
            <person name="Submissions S."/>
        </authorList>
    </citation>
    <scope>NUCLEOTIDE SEQUENCE [LARGE SCALE GENOMIC DNA]</scope>
    <source>
        <strain evidence="3 4">LMG 22274</strain>
    </source>
</reference>
<dbReference type="RefSeq" id="WP_065062840.1">
    <property type="nucleotide sequence ID" value="NZ_CADFGN010000006.1"/>
</dbReference>
<evidence type="ECO:0000256" key="1">
    <source>
        <dbReference type="SAM" id="Phobius"/>
    </source>
</evidence>
<keyword evidence="5" id="KW-1185">Reference proteome</keyword>